<dbReference type="PANTHER" id="PTHR43327">
    <property type="entry name" value="STOMATIN-LIKE PROTEIN 2, MITOCHONDRIAL"/>
    <property type="match status" value="1"/>
</dbReference>
<proteinExistence type="predicted"/>
<evidence type="ECO:0000313" key="3">
    <source>
        <dbReference type="EMBL" id="KRX04550.1"/>
    </source>
</evidence>
<feature type="domain" description="Band 7" evidence="2">
    <location>
        <begin position="49"/>
        <end position="211"/>
    </location>
</feature>
<dbReference type="AlphaFoldDB" id="A0A0V0QQM9"/>
<dbReference type="InterPro" id="IPR036013">
    <property type="entry name" value="Band_7/SPFH_dom_sf"/>
</dbReference>
<accession>A0A0V0QQM9</accession>
<dbReference type="SUPFAM" id="SSF117892">
    <property type="entry name" value="Band 7/SPFH domain"/>
    <property type="match status" value="1"/>
</dbReference>
<feature type="transmembrane region" description="Helical" evidence="1">
    <location>
        <begin position="9"/>
        <end position="31"/>
    </location>
</feature>
<evidence type="ECO:0000313" key="4">
    <source>
        <dbReference type="Proteomes" id="UP000054937"/>
    </source>
</evidence>
<organism evidence="3 4">
    <name type="scientific">Pseudocohnilembus persalinus</name>
    <name type="common">Ciliate</name>
    <dbReference type="NCBI Taxonomy" id="266149"/>
    <lineage>
        <taxon>Eukaryota</taxon>
        <taxon>Sar</taxon>
        <taxon>Alveolata</taxon>
        <taxon>Ciliophora</taxon>
        <taxon>Intramacronucleata</taxon>
        <taxon>Oligohymenophorea</taxon>
        <taxon>Scuticociliatia</taxon>
        <taxon>Philasterida</taxon>
        <taxon>Pseudocohnilembidae</taxon>
        <taxon>Pseudocohnilembus</taxon>
    </lineage>
</organism>
<dbReference type="Pfam" id="PF01145">
    <property type="entry name" value="Band_7"/>
    <property type="match status" value="1"/>
</dbReference>
<sequence>MDFSSPQGILVIAATSFIVIILFLLLCWDAVDPTYNAILCNSISKKCDQEDVYSSGRHIVGPFSYFIQFPGSLQTIEFSVNADSPPLQTRTAEGLSLSLSLSFQYQLIKNQLPELYSMNNLNYEQTFIRIARDTILQAAGTYEAPSYWLERVKIGQDMLEELNFELQKAHAHCVYLQILKIELPESYEDSIVTTQVMVQNKKMKEFEQQAQMVLQQIDVLKSETQKQIKSINATAQAHAYQIRQGAEANATQLIIDAEAQAYADAQKLTGLNDQDLNNYIYYLSLMDKQNAKFVVGVNDVFVDARE</sequence>
<keyword evidence="1" id="KW-0472">Membrane</keyword>
<protein>
    <recommendedName>
        <fullName evidence="2">Band 7 domain-containing protein</fullName>
    </recommendedName>
</protein>
<evidence type="ECO:0000259" key="2">
    <source>
        <dbReference type="Pfam" id="PF01145"/>
    </source>
</evidence>
<keyword evidence="4" id="KW-1185">Reference proteome</keyword>
<dbReference type="Gene3D" id="3.30.479.30">
    <property type="entry name" value="Band 7 domain"/>
    <property type="match status" value="1"/>
</dbReference>
<dbReference type="EMBL" id="LDAU01000114">
    <property type="protein sequence ID" value="KRX04550.1"/>
    <property type="molecule type" value="Genomic_DNA"/>
</dbReference>
<dbReference type="InParanoid" id="A0A0V0QQM9"/>
<dbReference type="Proteomes" id="UP000054937">
    <property type="component" value="Unassembled WGS sequence"/>
</dbReference>
<reference evidence="3 4" key="1">
    <citation type="journal article" date="2015" name="Sci. Rep.">
        <title>Genome of the facultative scuticociliatosis pathogen Pseudocohnilembus persalinus provides insight into its virulence through horizontal gene transfer.</title>
        <authorList>
            <person name="Xiong J."/>
            <person name="Wang G."/>
            <person name="Cheng J."/>
            <person name="Tian M."/>
            <person name="Pan X."/>
            <person name="Warren A."/>
            <person name="Jiang C."/>
            <person name="Yuan D."/>
            <person name="Miao W."/>
        </authorList>
    </citation>
    <scope>NUCLEOTIDE SEQUENCE [LARGE SCALE GENOMIC DNA]</scope>
    <source>
        <strain evidence="3">36N120E</strain>
    </source>
</reference>
<dbReference type="OrthoDB" id="190994at2759"/>
<dbReference type="InterPro" id="IPR001107">
    <property type="entry name" value="Band_7"/>
</dbReference>
<dbReference type="InterPro" id="IPR050710">
    <property type="entry name" value="Band7/mec-2_domain"/>
</dbReference>
<evidence type="ECO:0000256" key="1">
    <source>
        <dbReference type="SAM" id="Phobius"/>
    </source>
</evidence>
<gene>
    <name evidence="3" type="ORF">PPERSA_04365</name>
</gene>
<keyword evidence="1" id="KW-1133">Transmembrane helix</keyword>
<dbReference type="PANTHER" id="PTHR43327:SF10">
    <property type="entry name" value="STOMATIN-LIKE PROTEIN 2, MITOCHONDRIAL"/>
    <property type="match status" value="1"/>
</dbReference>
<keyword evidence="1" id="KW-0812">Transmembrane</keyword>
<comment type="caution">
    <text evidence="3">The sequence shown here is derived from an EMBL/GenBank/DDBJ whole genome shotgun (WGS) entry which is preliminary data.</text>
</comment>
<dbReference type="OMA" id="YLYWISI"/>
<name>A0A0V0QQM9_PSEPJ</name>